<protein>
    <recommendedName>
        <fullName evidence="4">UBR-type domain-containing protein</fullName>
    </recommendedName>
</protein>
<accession>F4PNS8</accession>
<feature type="domain" description="UBR-type" evidence="4">
    <location>
        <begin position="5"/>
        <end position="86"/>
    </location>
</feature>
<keyword evidence="2" id="KW-0863">Zinc-finger</keyword>
<dbReference type="GeneID" id="14875425"/>
<evidence type="ECO:0000256" key="2">
    <source>
        <dbReference type="ARBA" id="ARBA00022771"/>
    </source>
</evidence>
<evidence type="ECO:0000259" key="4">
    <source>
        <dbReference type="SMART" id="SM00396"/>
    </source>
</evidence>
<keyword evidence="1" id="KW-0479">Metal-binding</keyword>
<dbReference type="EMBL" id="GL883008">
    <property type="protein sequence ID" value="EGG23131.1"/>
    <property type="molecule type" value="Genomic_DNA"/>
</dbReference>
<reference evidence="6" key="1">
    <citation type="journal article" date="2011" name="Genome Res.">
        <title>Phylogeny-wide analysis of social amoeba genomes highlights ancient origins for complex intercellular communication.</title>
        <authorList>
            <person name="Heidel A.J."/>
            <person name="Lawal H.M."/>
            <person name="Felder M."/>
            <person name="Schilde C."/>
            <person name="Helps N.R."/>
            <person name="Tunggal B."/>
            <person name="Rivero F."/>
            <person name="John U."/>
            <person name="Schleicher M."/>
            <person name="Eichinger L."/>
            <person name="Platzer M."/>
            <person name="Noegel A.A."/>
            <person name="Schaap P."/>
            <person name="Gloeckner G."/>
        </authorList>
    </citation>
    <scope>NUCLEOTIDE SEQUENCE [LARGE SCALE GENOMIC DNA]</scope>
    <source>
        <strain evidence="6">SH3</strain>
    </source>
</reference>
<keyword evidence="6" id="KW-1185">Reference proteome</keyword>
<name>F4PNS8_CACFS</name>
<evidence type="ECO:0000256" key="3">
    <source>
        <dbReference type="ARBA" id="ARBA00022833"/>
    </source>
</evidence>
<gene>
    <name evidence="5" type="ORF">DFA_05261</name>
</gene>
<dbReference type="CDD" id="cd19669">
    <property type="entry name" value="UBR-box"/>
    <property type="match status" value="1"/>
</dbReference>
<dbReference type="RefSeq" id="XP_004360982.1">
    <property type="nucleotide sequence ID" value="XM_004360925.1"/>
</dbReference>
<dbReference type="GO" id="GO:0005737">
    <property type="term" value="C:cytoplasm"/>
    <property type="evidence" value="ECO:0007669"/>
    <property type="project" value="TreeGrafter"/>
</dbReference>
<dbReference type="STRING" id="1054147.F4PNS8"/>
<dbReference type="KEGG" id="dfa:DFA_05261"/>
<dbReference type="Proteomes" id="UP000007797">
    <property type="component" value="Unassembled WGS sequence"/>
</dbReference>
<dbReference type="CDD" id="cd19671">
    <property type="entry name" value="UBR-box_UBR4_5_6_7"/>
    <property type="match status" value="1"/>
</dbReference>
<dbReference type="PANTHER" id="PTHR13513:SF9">
    <property type="entry name" value="E3 UBIQUITIN-PROTEIN LIGASE UBR7-RELATED"/>
    <property type="match status" value="1"/>
</dbReference>
<evidence type="ECO:0000256" key="1">
    <source>
        <dbReference type="ARBA" id="ARBA00022723"/>
    </source>
</evidence>
<evidence type="ECO:0000313" key="6">
    <source>
        <dbReference type="Proteomes" id="UP000007797"/>
    </source>
</evidence>
<dbReference type="Pfam" id="PF02207">
    <property type="entry name" value="zf-UBR"/>
    <property type="match status" value="1"/>
</dbReference>
<dbReference type="SMART" id="SM00396">
    <property type="entry name" value="ZnF_UBR1"/>
    <property type="match status" value="1"/>
</dbReference>
<dbReference type="OMA" id="SCANAKD"/>
<dbReference type="GO" id="GO:0008270">
    <property type="term" value="F:zinc ion binding"/>
    <property type="evidence" value="ECO:0007669"/>
    <property type="project" value="UniProtKB-KW"/>
</dbReference>
<evidence type="ECO:0000313" key="5">
    <source>
        <dbReference type="EMBL" id="EGG23131.1"/>
    </source>
</evidence>
<dbReference type="OrthoDB" id="30336at2759"/>
<dbReference type="PANTHER" id="PTHR13513">
    <property type="entry name" value="E3 UBIQUITIN-PROTEIN LIGASE UBR7"/>
    <property type="match status" value="1"/>
</dbReference>
<dbReference type="InterPro" id="IPR003126">
    <property type="entry name" value="Znf_UBR"/>
</dbReference>
<dbReference type="GO" id="GO:0061630">
    <property type="term" value="F:ubiquitin protein ligase activity"/>
    <property type="evidence" value="ECO:0007669"/>
    <property type="project" value="InterPro"/>
</dbReference>
<keyword evidence="3" id="KW-0862">Zinc</keyword>
<dbReference type="InterPro" id="IPR040204">
    <property type="entry name" value="UBR7"/>
</dbReference>
<proteinExistence type="predicted"/>
<organism evidence="5 6">
    <name type="scientific">Cavenderia fasciculata</name>
    <name type="common">Slime mold</name>
    <name type="synonym">Dictyostelium fasciculatum</name>
    <dbReference type="NCBI Taxonomy" id="261658"/>
    <lineage>
        <taxon>Eukaryota</taxon>
        <taxon>Amoebozoa</taxon>
        <taxon>Evosea</taxon>
        <taxon>Eumycetozoa</taxon>
        <taxon>Dictyostelia</taxon>
        <taxon>Acytosteliales</taxon>
        <taxon>Cavenderiaceae</taxon>
        <taxon>Cavenderia</taxon>
    </lineage>
</organism>
<sequence>MSELVTCTFVRTGKVLEVQTWYDCKTCGRVGSAGVCASCAVTCHAGHNLGPAKNSKFYCDCGFGTLKKDLSSSNNWFGQATTKLNEFKTKYQSIGSEAAIKFINETELVLILAQETIGNLTIEKEIEGGIKEMTPMVKALEGGLTRKDIKSVQNWMTQLTVKFVPFNERFCQLKSAQSFIDQVNAVWLRVDAELGELIAEQEIEKAYKEIEPMVGALQGAMTRQDVKSAINWTNQLRAKLDQFRAKYFAYQQSVRLIETTTTILLNAESQFHDLIEEEKIEIATKELVPMISALKGALERKDIKSIINWNNVLHPKFQLFTQLFGANPLAIRTIQQVTDLLSTINSQLGDTLQEQTINDTVQSLQITLNALLGAYERKDLSSLANWKNQFNGRYQEFKSRYGDSRYAIVFIQKAETALTQIQNELGSLLVEKEINDRIVIVKPQLQSLRGSFERKEIPSIIAKKNSLVVILNQVNSTYPANELVKYSVFKECQDLFVSIDQSLGATIQEKEIEDRVATMTITKKALQGAMERQDLNSCANWKRVLDQQYKPFLDSFQSNPLASRFIQETNEIVAKLDTQFGRDLLELTTKKLNDIQLKSPDLNTLATPSSTSSPATSTSAASAATTGEVQCKNKDKNRLKQDFYTCLTCVRDSFDSNKIVCPSCRDVCHAGHVMGPLIRAVGTCDCEKLHVGPCQCYDVKQYPRQEYQPLDWVKNIGIATDEEIKFIVTYYAYLIKIETRFKELGNDDREKKLEYISGLTDGVWSIGKQLGIDIGTSTTLKPFVEVVKAEFVKIYGRILNESWKDIINLYKKKDTRNMVQPITAAKANGDDADVVTRTVYLDYYESILPWLFIQGTPKGRELFNQSKQNYLANNALVKEPIQHVADYSKDSDQDKQLSEEFWTKFVSITKDDTPTFELIQPIDQLLKEYEPKLKHARSFLEHKLAAQDYLALLKSFESKRCAPEGYIKTFSWGDSDQDVLRAVFKKDWTRFFGFLKKLTSSCANAKDPRFTFFANEFAKTSTERLKAKTIPLVYKFENKGKTEKSGPIINELETNLKGDKDIETMTPQYNDIRKRRQLVYNQLVSIDKEFNKVLETHSLQFQQSITKAHLQQLKATVHTSLDPLKEVIPNITKFKGTKVELRDFDKEPTTQGVFGGWHVTWDKEIDGGSDYTQLQEISNTLLAQLTAKNQIPNDISKTGKDMLNTYLIKRASVLKGTGPWSASGTISGIHNYETNHYASSDSETMLQSQIPKEARNINMKKVLSHYTTTTEHVRHTNISIDRRTEHYTWSVSYVIDRVAVSIDTDSISCLYFSSVKGKSNSLSGIHQKLKDLLPKQ</sequence>